<proteinExistence type="predicted"/>
<keyword evidence="3" id="KW-1185">Reference proteome</keyword>
<gene>
    <name evidence="2" type="ORF">AN619_01000</name>
</gene>
<dbReference type="EMBL" id="LOEE01000003">
    <property type="protein sequence ID" value="KXG78940.1"/>
    <property type="molecule type" value="Genomic_DNA"/>
</dbReference>
<evidence type="ECO:0000313" key="3">
    <source>
        <dbReference type="Proteomes" id="UP000070456"/>
    </source>
</evidence>
<dbReference type="AlphaFoldDB" id="A0A140LEG5"/>
<evidence type="ECO:0000256" key="1">
    <source>
        <dbReference type="SAM" id="SignalP"/>
    </source>
</evidence>
<comment type="caution">
    <text evidence="2">The sequence shown here is derived from an EMBL/GenBank/DDBJ whole genome shotgun (WGS) entry which is preliminary data.</text>
</comment>
<feature type="chain" id="PRO_5007491735" evidence="1">
    <location>
        <begin position="23"/>
        <end position="343"/>
    </location>
</feature>
<sequence>MKKIIILLISILLLGSISTGFAYTDKSNFNYEKLERNYQKALKELEAKNYVKNHNLEKGNKDKIKDEILSNLISDDKSVNYIKNFDENDTTLVVSEEGYGIATIDGDYLFVIDYKDGKKNELKLKIKDLVNGKSKKNNEATNESNEIVNQEEVNVQSINIDVPIQPYSETYESSLDSYKGYYEFYERRATGNYRYFRLTIPSSSGSGASLVKSRSTSSTSQQPFEVKAYDFLSQLELAIDTASSLKDDYQSLYIEMLSSLPGAKEYSTVVSAVLGFYETASAFSSSGFKSGLITLVKNVAAISSDYIANVNTFVTAGMALSNSVVYRVQLSNLNSYYISFCNA</sequence>
<protein>
    <submittedName>
        <fullName evidence="2">Uncharacterized protein</fullName>
    </submittedName>
</protein>
<dbReference type="OrthoDB" id="1928514at2"/>
<reference evidence="2 3" key="1">
    <citation type="submission" date="2015-12" db="EMBL/GenBank/DDBJ databases">
        <title>Draft genome sequence of the thermoanaerobe Thermotalea metallivorans, an isolate from the runoff channel of the Great Artesian Basin, Australia.</title>
        <authorList>
            <person name="Patel B.K."/>
        </authorList>
    </citation>
    <scope>NUCLEOTIDE SEQUENCE [LARGE SCALE GENOMIC DNA]</scope>
    <source>
        <strain evidence="2 3">B2-1</strain>
    </source>
</reference>
<name>A0A140LEG5_9FIRM</name>
<organism evidence="2 3">
    <name type="scientific">Thermotalea metallivorans</name>
    <dbReference type="NCBI Taxonomy" id="520762"/>
    <lineage>
        <taxon>Bacteria</taxon>
        <taxon>Bacillati</taxon>
        <taxon>Bacillota</taxon>
        <taxon>Clostridia</taxon>
        <taxon>Peptostreptococcales</taxon>
        <taxon>Thermotaleaceae</taxon>
        <taxon>Thermotalea</taxon>
    </lineage>
</organism>
<keyword evidence="1" id="KW-0732">Signal</keyword>
<evidence type="ECO:0000313" key="2">
    <source>
        <dbReference type="EMBL" id="KXG78940.1"/>
    </source>
</evidence>
<feature type="signal peptide" evidence="1">
    <location>
        <begin position="1"/>
        <end position="22"/>
    </location>
</feature>
<accession>A0A140LEG5</accession>
<dbReference type="RefSeq" id="WP_068553989.1">
    <property type="nucleotide sequence ID" value="NZ_LOEE01000003.1"/>
</dbReference>
<dbReference type="Proteomes" id="UP000070456">
    <property type="component" value="Unassembled WGS sequence"/>
</dbReference>